<dbReference type="PANTHER" id="PTHR42791">
    <property type="entry name" value="GNAT FAMILY ACETYLTRANSFERASE"/>
    <property type="match status" value="1"/>
</dbReference>
<protein>
    <submittedName>
        <fullName evidence="3">Acyl-CoA N-acyltransferase</fullName>
    </submittedName>
</protein>
<reference evidence="3" key="1">
    <citation type="journal article" date="2020" name="Stud. Mycol.">
        <title>101 Dothideomycetes genomes: a test case for predicting lifestyles and emergence of pathogens.</title>
        <authorList>
            <person name="Haridas S."/>
            <person name="Albert R."/>
            <person name="Binder M."/>
            <person name="Bloem J."/>
            <person name="Labutti K."/>
            <person name="Salamov A."/>
            <person name="Andreopoulos B."/>
            <person name="Baker S."/>
            <person name="Barry K."/>
            <person name="Bills G."/>
            <person name="Bluhm B."/>
            <person name="Cannon C."/>
            <person name="Castanera R."/>
            <person name="Culley D."/>
            <person name="Daum C."/>
            <person name="Ezra D."/>
            <person name="Gonzalez J."/>
            <person name="Henrissat B."/>
            <person name="Kuo A."/>
            <person name="Liang C."/>
            <person name="Lipzen A."/>
            <person name="Lutzoni F."/>
            <person name="Magnuson J."/>
            <person name="Mondo S."/>
            <person name="Nolan M."/>
            <person name="Ohm R."/>
            <person name="Pangilinan J."/>
            <person name="Park H.-J."/>
            <person name="Ramirez L."/>
            <person name="Alfaro M."/>
            <person name="Sun H."/>
            <person name="Tritt A."/>
            <person name="Yoshinaga Y."/>
            <person name="Zwiers L.-H."/>
            <person name="Turgeon B."/>
            <person name="Goodwin S."/>
            <person name="Spatafora J."/>
            <person name="Crous P."/>
            <person name="Grigoriev I."/>
        </authorList>
    </citation>
    <scope>NUCLEOTIDE SEQUENCE</scope>
    <source>
        <strain evidence="3">CBS 690.94</strain>
    </source>
</reference>
<gene>
    <name evidence="3" type="ORF">P171DRAFT_366722</name>
</gene>
<name>A0A9P4PBN2_9PLEO</name>
<dbReference type="InterPro" id="IPR016181">
    <property type="entry name" value="Acyl_CoA_acyltransferase"/>
</dbReference>
<feature type="region of interest" description="Disordered" evidence="1">
    <location>
        <begin position="207"/>
        <end position="227"/>
    </location>
</feature>
<dbReference type="PANTHER" id="PTHR42791:SF14">
    <property type="entry name" value="N-ACETYLTRANSFERASE DOMAIN-CONTAINING PROTEIN"/>
    <property type="match status" value="1"/>
</dbReference>
<evidence type="ECO:0000313" key="4">
    <source>
        <dbReference type="Proteomes" id="UP000799764"/>
    </source>
</evidence>
<dbReference type="InterPro" id="IPR000182">
    <property type="entry name" value="GNAT_dom"/>
</dbReference>
<sequence length="227" mass="25828">MLEVRACTNDDFADFVRIQLAAFNTGITRVMKPIATVENNEKAIQKHIESATSEPDVHYLKVVDTELDDKIIACAKWRINEKERTEEQIQSMLPVPGEEEKDRPAAQDFMNYLHRVRKQFMGTKPFAFLHVLVVDPPHQRRSAGTLLVNWGLELADKSQLPSFLEASDAGKKLYTSLGFEPVHVETFDLSKYDPNLSGLESNTAMLRKAAPLHRQPSESTQHQRKSR</sequence>
<dbReference type="Proteomes" id="UP000799764">
    <property type="component" value="Unassembled WGS sequence"/>
</dbReference>
<proteinExistence type="predicted"/>
<comment type="caution">
    <text evidence="3">The sequence shown here is derived from an EMBL/GenBank/DDBJ whole genome shotgun (WGS) entry which is preliminary data.</text>
</comment>
<dbReference type="SUPFAM" id="SSF55729">
    <property type="entry name" value="Acyl-CoA N-acyltransferases (Nat)"/>
    <property type="match status" value="1"/>
</dbReference>
<evidence type="ECO:0000313" key="3">
    <source>
        <dbReference type="EMBL" id="KAF2440957.1"/>
    </source>
</evidence>
<dbReference type="OrthoDB" id="2115692at2759"/>
<keyword evidence="4" id="KW-1185">Reference proteome</keyword>
<dbReference type="EMBL" id="MU001506">
    <property type="protein sequence ID" value="KAF2440957.1"/>
    <property type="molecule type" value="Genomic_DNA"/>
</dbReference>
<evidence type="ECO:0000259" key="2">
    <source>
        <dbReference type="PROSITE" id="PS51186"/>
    </source>
</evidence>
<organism evidence="3 4">
    <name type="scientific">Karstenula rhodostoma CBS 690.94</name>
    <dbReference type="NCBI Taxonomy" id="1392251"/>
    <lineage>
        <taxon>Eukaryota</taxon>
        <taxon>Fungi</taxon>
        <taxon>Dikarya</taxon>
        <taxon>Ascomycota</taxon>
        <taxon>Pezizomycotina</taxon>
        <taxon>Dothideomycetes</taxon>
        <taxon>Pleosporomycetidae</taxon>
        <taxon>Pleosporales</taxon>
        <taxon>Massarineae</taxon>
        <taxon>Didymosphaeriaceae</taxon>
        <taxon>Karstenula</taxon>
    </lineage>
</organism>
<dbReference type="InterPro" id="IPR052523">
    <property type="entry name" value="Trichothecene_AcTrans"/>
</dbReference>
<feature type="domain" description="N-acetyltransferase" evidence="2">
    <location>
        <begin position="2"/>
        <end position="210"/>
    </location>
</feature>
<accession>A0A9P4PBN2</accession>
<dbReference type="AlphaFoldDB" id="A0A9P4PBN2"/>
<dbReference type="Gene3D" id="3.40.630.30">
    <property type="match status" value="1"/>
</dbReference>
<evidence type="ECO:0000256" key="1">
    <source>
        <dbReference type="SAM" id="MobiDB-lite"/>
    </source>
</evidence>
<dbReference type="GO" id="GO:0016747">
    <property type="term" value="F:acyltransferase activity, transferring groups other than amino-acyl groups"/>
    <property type="evidence" value="ECO:0007669"/>
    <property type="project" value="InterPro"/>
</dbReference>
<dbReference type="PROSITE" id="PS51186">
    <property type="entry name" value="GNAT"/>
    <property type="match status" value="1"/>
</dbReference>
<dbReference type="Pfam" id="PF00583">
    <property type="entry name" value="Acetyltransf_1"/>
    <property type="match status" value="1"/>
</dbReference>